<evidence type="ECO:0000256" key="1">
    <source>
        <dbReference type="SAM" id="Phobius"/>
    </source>
</evidence>
<comment type="caution">
    <text evidence="2">The sequence shown here is derived from an EMBL/GenBank/DDBJ whole genome shotgun (WGS) entry which is preliminary data.</text>
</comment>
<keyword evidence="1" id="KW-0812">Transmembrane</keyword>
<evidence type="ECO:0000313" key="3">
    <source>
        <dbReference type="Proteomes" id="UP000623129"/>
    </source>
</evidence>
<gene>
    <name evidence="2" type="ORF">FCM35_KLT21737</name>
</gene>
<proteinExistence type="predicted"/>
<evidence type="ECO:0000313" key="2">
    <source>
        <dbReference type="EMBL" id="KAF3320036.1"/>
    </source>
</evidence>
<feature type="transmembrane region" description="Helical" evidence="1">
    <location>
        <begin position="42"/>
        <end position="63"/>
    </location>
</feature>
<keyword evidence="1" id="KW-0472">Membrane</keyword>
<reference evidence="2" key="1">
    <citation type="submission" date="2020-01" db="EMBL/GenBank/DDBJ databases">
        <title>Genome sequence of Kobresia littledalei, the first chromosome-level genome in the family Cyperaceae.</title>
        <authorList>
            <person name="Qu G."/>
        </authorList>
    </citation>
    <scope>NUCLEOTIDE SEQUENCE</scope>
    <source>
        <strain evidence="2">C.B.Clarke</strain>
        <tissue evidence="2">Leaf</tissue>
    </source>
</reference>
<protein>
    <recommendedName>
        <fullName evidence="4">Transmembrane protein</fullName>
    </recommendedName>
</protein>
<dbReference type="EMBL" id="SWLB01000177">
    <property type="protein sequence ID" value="KAF3320036.1"/>
    <property type="molecule type" value="Genomic_DNA"/>
</dbReference>
<dbReference type="AlphaFoldDB" id="A0A833UY06"/>
<sequence length="127" mass="14060">MMRSNDQEDQQSRLIYELCALLFTILGSSSPSHVRTNPRTRAAQVTPAALASMLLGASLALMLCGSVTFVLGFLLMPWVVGLVVILYVLGVVSHISSRLERTVFWCSGASSANEMQGFREEFRLMRF</sequence>
<dbReference type="OrthoDB" id="1936751at2759"/>
<feature type="transmembrane region" description="Helical" evidence="1">
    <location>
        <begin position="69"/>
        <end position="92"/>
    </location>
</feature>
<organism evidence="2 3">
    <name type="scientific">Carex littledalei</name>
    <dbReference type="NCBI Taxonomy" id="544730"/>
    <lineage>
        <taxon>Eukaryota</taxon>
        <taxon>Viridiplantae</taxon>
        <taxon>Streptophyta</taxon>
        <taxon>Embryophyta</taxon>
        <taxon>Tracheophyta</taxon>
        <taxon>Spermatophyta</taxon>
        <taxon>Magnoliopsida</taxon>
        <taxon>Liliopsida</taxon>
        <taxon>Poales</taxon>
        <taxon>Cyperaceae</taxon>
        <taxon>Cyperoideae</taxon>
        <taxon>Cariceae</taxon>
        <taxon>Carex</taxon>
        <taxon>Carex subgen. Euthyceras</taxon>
    </lineage>
</organism>
<dbReference type="Proteomes" id="UP000623129">
    <property type="component" value="Unassembled WGS sequence"/>
</dbReference>
<keyword evidence="3" id="KW-1185">Reference proteome</keyword>
<accession>A0A833UY06</accession>
<dbReference type="PANTHER" id="PTHR34781:SF1">
    <property type="entry name" value="OS01G0923000 PROTEIN"/>
    <property type="match status" value="1"/>
</dbReference>
<dbReference type="PANTHER" id="PTHR34781">
    <property type="entry name" value="TRANSMEMBRANE PROTEIN"/>
    <property type="match status" value="1"/>
</dbReference>
<evidence type="ECO:0008006" key="4">
    <source>
        <dbReference type="Google" id="ProtNLM"/>
    </source>
</evidence>
<keyword evidence="1" id="KW-1133">Transmembrane helix</keyword>
<name>A0A833UY06_9POAL</name>